<dbReference type="PANTHER" id="PTHR46986:SF1">
    <property type="entry name" value="ENDORIBONUCLEASE YBEY, CHLOROPLASTIC"/>
    <property type="match status" value="1"/>
</dbReference>
<evidence type="ECO:0000256" key="5">
    <source>
        <dbReference type="ARBA" id="ARBA00022759"/>
    </source>
</evidence>
<comment type="caution">
    <text evidence="9">The sequence shown here is derived from an EMBL/GenBank/DDBJ whole genome shotgun (WGS) entry which is preliminary data.</text>
</comment>
<keyword evidence="6 8" id="KW-0378">Hydrolase</keyword>
<dbReference type="EMBL" id="BAABKI010000025">
    <property type="protein sequence ID" value="GAA5177220.1"/>
    <property type="molecule type" value="Genomic_DNA"/>
</dbReference>
<evidence type="ECO:0000256" key="3">
    <source>
        <dbReference type="ARBA" id="ARBA00022722"/>
    </source>
</evidence>
<evidence type="ECO:0000256" key="1">
    <source>
        <dbReference type="ARBA" id="ARBA00010875"/>
    </source>
</evidence>
<dbReference type="InterPro" id="IPR023091">
    <property type="entry name" value="MetalPrtase_cat_dom_sf_prd"/>
</dbReference>
<evidence type="ECO:0000256" key="2">
    <source>
        <dbReference type="ARBA" id="ARBA00022517"/>
    </source>
</evidence>
<feature type="binding site" evidence="8">
    <location>
        <position position="129"/>
    </location>
    <ligand>
        <name>Zn(2+)</name>
        <dbReference type="ChEBI" id="CHEBI:29105"/>
        <note>catalytic</note>
    </ligand>
</feature>
<keyword evidence="10" id="KW-1185">Reference proteome</keyword>
<comment type="similarity">
    <text evidence="1 8">Belongs to the endoribonuclease YbeY family.</text>
</comment>
<comment type="subcellular location">
    <subcellularLocation>
        <location evidence="8">Cytoplasm</location>
    </subcellularLocation>
</comment>
<dbReference type="PANTHER" id="PTHR46986">
    <property type="entry name" value="ENDORIBONUCLEASE YBEY, CHLOROPLASTIC"/>
    <property type="match status" value="1"/>
</dbReference>
<evidence type="ECO:0000256" key="4">
    <source>
        <dbReference type="ARBA" id="ARBA00022723"/>
    </source>
</evidence>
<keyword evidence="2 8" id="KW-0690">Ribosome biogenesis</keyword>
<keyword evidence="3 8" id="KW-0540">Nuclease</keyword>
<reference evidence="10" key="1">
    <citation type="journal article" date="2019" name="Int. J. Syst. Evol. Microbiol.">
        <title>The Global Catalogue of Microorganisms (GCM) 10K type strain sequencing project: providing services to taxonomists for standard genome sequencing and annotation.</title>
        <authorList>
            <consortium name="The Broad Institute Genomics Platform"/>
            <consortium name="The Broad Institute Genome Sequencing Center for Infectious Disease"/>
            <person name="Wu L."/>
            <person name="Ma J."/>
        </authorList>
    </citation>
    <scope>NUCLEOTIDE SEQUENCE [LARGE SCALE GENOMIC DNA]</scope>
    <source>
        <strain evidence="10">JCM 18472</strain>
    </source>
</reference>
<dbReference type="HAMAP" id="MF_00009">
    <property type="entry name" value="Endoribonucl_YbeY"/>
    <property type="match status" value="1"/>
</dbReference>
<proteinExistence type="inferred from homology"/>
<accession>A0ABP9RG92</accession>
<feature type="binding site" evidence="8">
    <location>
        <position position="135"/>
    </location>
    <ligand>
        <name>Zn(2+)</name>
        <dbReference type="ChEBI" id="CHEBI:29105"/>
        <note>catalytic</note>
    </ligand>
</feature>
<keyword evidence="5 8" id="KW-0255">Endonuclease</keyword>
<dbReference type="Proteomes" id="UP001500074">
    <property type="component" value="Unassembled WGS sequence"/>
</dbReference>
<comment type="cofactor">
    <cofactor evidence="8">
        <name>Zn(2+)</name>
        <dbReference type="ChEBI" id="CHEBI:29105"/>
    </cofactor>
    <text evidence="8">Binds 1 zinc ion.</text>
</comment>
<dbReference type="RefSeq" id="WP_031383086.1">
    <property type="nucleotide sequence ID" value="NZ_BAABKI010000025.1"/>
</dbReference>
<dbReference type="NCBIfam" id="TIGR00043">
    <property type="entry name" value="rRNA maturation RNase YbeY"/>
    <property type="match status" value="1"/>
</dbReference>
<dbReference type="PROSITE" id="PS01306">
    <property type="entry name" value="UPF0054"/>
    <property type="match status" value="1"/>
</dbReference>
<evidence type="ECO:0000256" key="6">
    <source>
        <dbReference type="ARBA" id="ARBA00022801"/>
    </source>
</evidence>
<organism evidence="9 10">
    <name type="scientific">Modicisalibacter zincidurans</name>
    <dbReference type="NCBI Taxonomy" id="1178777"/>
    <lineage>
        <taxon>Bacteria</taxon>
        <taxon>Pseudomonadati</taxon>
        <taxon>Pseudomonadota</taxon>
        <taxon>Gammaproteobacteria</taxon>
        <taxon>Oceanospirillales</taxon>
        <taxon>Halomonadaceae</taxon>
        <taxon>Modicisalibacter</taxon>
    </lineage>
</organism>
<dbReference type="Gene3D" id="3.40.390.30">
    <property type="entry name" value="Metalloproteases ('zincins'), catalytic domain"/>
    <property type="match status" value="1"/>
</dbReference>
<protein>
    <recommendedName>
        <fullName evidence="8">Endoribonuclease YbeY</fullName>
        <ecNumber evidence="8">3.1.-.-</ecNumber>
    </recommendedName>
</protein>
<evidence type="ECO:0000313" key="9">
    <source>
        <dbReference type="EMBL" id="GAA5177220.1"/>
    </source>
</evidence>
<name>A0ABP9RG92_9GAMM</name>
<keyword evidence="4 8" id="KW-0479">Metal-binding</keyword>
<dbReference type="InterPro" id="IPR002036">
    <property type="entry name" value="YbeY"/>
</dbReference>
<dbReference type="Pfam" id="PF02130">
    <property type="entry name" value="YbeY"/>
    <property type="match status" value="1"/>
</dbReference>
<evidence type="ECO:0000256" key="8">
    <source>
        <dbReference type="HAMAP-Rule" id="MF_00009"/>
    </source>
</evidence>
<keyword evidence="8" id="KW-0963">Cytoplasm</keyword>
<dbReference type="SUPFAM" id="SSF55486">
    <property type="entry name" value="Metalloproteases ('zincins'), catalytic domain"/>
    <property type="match status" value="1"/>
</dbReference>
<dbReference type="EC" id="3.1.-.-" evidence="8"/>
<gene>
    <name evidence="8 9" type="primary">ybeY</name>
    <name evidence="9" type="ORF">GCM10023342_24660</name>
</gene>
<evidence type="ECO:0000256" key="7">
    <source>
        <dbReference type="ARBA" id="ARBA00022833"/>
    </source>
</evidence>
<keyword evidence="8" id="KW-0698">rRNA processing</keyword>
<evidence type="ECO:0000313" key="10">
    <source>
        <dbReference type="Proteomes" id="UP001500074"/>
    </source>
</evidence>
<comment type="function">
    <text evidence="8">Single strand-specific metallo-endoribonuclease involved in late-stage 70S ribosome quality control and in maturation of the 3' terminus of the 16S rRNA.</text>
</comment>
<dbReference type="InterPro" id="IPR020549">
    <property type="entry name" value="YbeY_CS"/>
</dbReference>
<feature type="binding site" evidence="8">
    <location>
        <position position="125"/>
    </location>
    <ligand>
        <name>Zn(2+)</name>
        <dbReference type="ChEBI" id="CHEBI:29105"/>
        <note>catalytic</note>
    </ligand>
</feature>
<keyword evidence="7 8" id="KW-0862">Zinc</keyword>
<sequence length="177" mass="19332">MNDAPGPLIDLQLAIERGDELPGVEALSRWVAATLAAHARVTGQSGAAAPELTIRLVDDAESQALNRDYRGKNRPTNVLSFPFEAPPGIDLPLLGDLVISHPVMRREARQQHKPLADHYAHLVIHGTLHLLGYDHIDEAEAEIMEAIERAVLDGFGIPDPYALADDERDSEDTRPDA</sequence>